<evidence type="ECO:0000256" key="1">
    <source>
        <dbReference type="SAM" id="Phobius"/>
    </source>
</evidence>
<comment type="caution">
    <text evidence="2">The sequence shown here is derived from an EMBL/GenBank/DDBJ whole genome shotgun (WGS) entry which is preliminary data.</text>
</comment>
<sequence>MFDKKKIIVVVVIFILFLSIFLILNNLKGDKTEDYESKDYGVSFDHLEISGQKQLDLISECEEEYLDFGRPEVHACLKQNRYELSVHKAIETEDKKYIETIDEELKKFAEHTGTEYVSPANEQYYFGLAVKHQDKSYCENISVMGLKQSCEAAIVSEDEVDGLIQEILQDETKDSNHCNTFYFTEDREKCRDQFFYKYGLEQKKDFFCDVINDEKLKESCLNKIKN</sequence>
<evidence type="ECO:0000313" key="2">
    <source>
        <dbReference type="EMBL" id="MBS8122419.1"/>
    </source>
</evidence>
<dbReference type="EMBL" id="JAEDAM010000094">
    <property type="protein sequence ID" value="MBS8122419.1"/>
    <property type="molecule type" value="Genomic_DNA"/>
</dbReference>
<dbReference type="RefSeq" id="WP_213349848.1">
    <property type="nucleotide sequence ID" value="NZ_JAEDAM010000094.1"/>
</dbReference>
<accession>A0ABS5QQB3</accession>
<dbReference type="Proteomes" id="UP000680365">
    <property type="component" value="Unassembled WGS sequence"/>
</dbReference>
<organism evidence="2 3">
    <name type="scientific">Candidatus Vampirococcus lugosii</name>
    <dbReference type="NCBI Taxonomy" id="2789015"/>
    <lineage>
        <taxon>Bacteria</taxon>
        <taxon>Candidatus Absconditibacteriota</taxon>
        <taxon>Vampirococcus</taxon>
    </lineage>
</organism>
<evidence type="ECO:0000313" key="3">
    <source>
        <dbReference type="Proteomes" id="UP000680365"/>
    </source>
</evidence>
<protein>
    <submittedName>
        <fullName evidence="2">Uncharacterized protein</fullName>
    </submittedName>
</protein>
<proteinExistence type="predicted"/>
<reference evidence="2 3" key="1">
    <citation type="journal article" date="2021" name="Nat. Commun.">
        <title>Reductive evolution and unique predatory mode in the CPR bacterium Vampirococcus lugosii.</title>
        <authorList>
            <person name="Moreira D."/>
            <person name="Zivanovic Y."/>
            <person name="Lopez-Archilla A.I."/>
            <person name="Iniesto M."/>
            <person name="Lopez-Garcia P."/>
        </authorList>
    </citation>
    <scope>NUCLEOTIDE SEQUENCE [LARGE SCALE GENOMIC DNA]</scope>
    <source>
        <strain evidence="2">Chiprana</strain>
    </source>
</reference>
<keyword evidence="1" id="KW-1133">Transmembrane helix</keyword>
<keyword evidence="3" id="KW-1185">Reference proteome</keyword>
<feature type="transmembrane region" description="Helical" evidence="1">
    <location>
        <begin position="7"/>
        <end position="24"/>
    </location>
</feature>
<name>A0ABS5QQB3_9BACT</name>
<keyword evidence="1" id="KW-0472">Membrane</keyword>
<keyword evidence="1" id="KW-0812">Transmembrane</keyword>
<gene>
    <name evidence="2" type="ORF">VAMP_516n33</name>
</gene>